<feature type="domain" description="C2H2-type" evidence="11">
    <location>
        <begin position="203"/>
        <end position="230"/>
    </location>
</feature>
<dbReference type="EMBL" id="KZ150393">
    <property type="protein sequence ID" value="PZC71040.1"/>
    <property type="molecule type" value="Genomic_DNA"/>
</dbReference>
<evidence type="ECO:0000256" key="6">
    <source>
        <dbReference type="ARBA" id="ARBA00023015"/>
    </source>
</evidence>
<accession>A0A2W1BDS9</accession>
<comment type="subcellular location">
    <subcellularLocation>
        <location evidence="1">Nucleus</location>
    </subcellularLocation>
</comment>
<evidence type="ECO:0000256" key="8">
    <source>
        <dbReference type="ARBA" id="ARBA00023163"/>
    </source>
</evidence>
<evidence type="ECO:0000259" key="11">
    <source>
        <dbReference type="PROSITE" id="PS50157"/>
    </source>
</evidence>
<dbReference type="OrthoDB" id="8922241at2759"/>
<keyword evidence="6" id="KW-0805">Transcription regulation</keyword>
<evidence type="ECO:0000256" key="4">
    <source>
        <dbReference type="ARBA" id="ARBA00022771"/>
    </source>
</evidence>
<dbReference type="Pfam" id="PF13894">
    <property type="entry name" value="zf-C2H2_4"/>
    <property type="match status" value="1"/>
</dbReference>
<keyword evidence="3" id="KW-0677">Repeat</keyword>
<evidence type="ECO:0000313" key="13">
    <source>
        <dbReference type="Proteomes" id="UP000249218"/>
    </source>
</evidence>
<sequence length="810" mass="95496">MNENMLKIKEKLRNVLHSGQFCGICLENDDNNNMSTIDEVIEIIVNQQVRTSPLRAMINLVFKQGENFLAHTQICNSCTEKLIQAYIFIENAKETFKIIDNYVNDLFKKSDEIYQHLPDSQIESSNVVIVLDNVLEPTAEKERIDIFKQDINKVPEDKKEFIEVKKETPKIKCSKFKCTKCLEKLPSYRALKLHRYTCMKQKIECKICFKRFRNQQYLNSHYKVHASLRCKICHEILHEEELLEHLKAKHIDSLHTCSQCNEVFYTLNTLQTHEKICHKIKGENPQCLMCLKTFTEEELKVHNCKYNCPECSEVPCMHYKYLMFYRDQILNHAGKVKCLDCDYVCRRKEILLGHVNREHLDHHPFTCDKCGQQFYSKIVLTSHIHKFHEDYFVCRFCDSEFSNINIYTEHVEACEDIERSFVCDECPASFDSSDSLTKHIKRRHSTDVFPCGLCNKKFLKDSKRKEHMVKVHSGLQSKNKVINVQCVVCQETFDTKGELVQHMRSHGPNTTYPCRICNTEYETLRQFRAHYRKHNGPFATCHICGKEMREILLKKHLTTHTNSIETCETCGRSFPNIALLKSHQKVHLENVPCPKCNKMINPARLRRHWRRHLMEENPGNTGIKKQQPNLKCERCDYKTWNNTLLECHMNRHHLKIKPYVCHICSKDFIGKHLLKKHIETHNMKSVMCMVCLKSFANSACLKMHLRLHTGEKPFTCEICGDRFRSSSIMNVHKLKKHSDKSNSCPLCSNKFHTVRDLRRHVIKVHWKQKDKRFDPREMKGLDKEHYHLFHDGRRVKVAEEDVDIYMPCSL</sequence>
<dbReference type="InterPro" id="IPR050752">
    <property type="entry name" value="C2H2-ZF_domain"/>
</dbReference>
<dbReference type="FunFam" id="3.30.160.60:FF:000176">
    <property type="entry name" value="zinc finger protein 70"/>
    <property type="match status" value="1"/>
</dbReference>
<evidence type="ECO:0000256" key="3">
    <source>
        <dbReference type="ARBA" id="ARBA00022737"/>
    </source>
</evidence>
<keyword evidence="4 10" id="KW-0863">Zinc-finger</keyword>
<keyword evidence="2" id="KW-0479">Metal-binding</keyword>
<keyword evidence="5" id="KW-0862">Zinc</keyword>
<dbReference type="GO" id="GO:0005634">
    <property type="term" value="C:nucleus"/>
    <property type="evidence" value="ECO:0007669"/>
    <property type="project" value="UniProtKB-SubCell"/>
</dbReference>
<dbReference type="InterPro" id="IPR013087">
    <property type="entry name" value="Znf_C2H2_type"/>
</dbReference>
<dbReference type="PROSITE" id="PS00028">
    <property type="entry name" value="ZINC_FINGER_C2H2_1"/>
    <property type="match status" value="12"/>
</dbReference>
<evidence type="ECO:0000256" key="2">
    <source>
        <dbReference type="ARBA" id="ARBA00022723"/>
    </source>
</evidence>
<feature type="domain" description="C2H2-type" evidence="11">
    <location>
        <begin position="484"/>
        <end position="511"/>
    </location>
</feature>
<evidence type="ECO:0000256" key="5">
    <source>
        <dbReference type="ARBA" id="ARBA00022833"/>
    </source>
</evidence>
<feature type="domain" description="C2H2-type" evidence="11">
    <location>
        <begin position="714"/>
        <end position="742"/>
    </location>
</feature>
<feature type="domain" description="C2H2-type" evidence="11">
    <location>
        <begin position="686"/>
        <end position="713"/>
    </location>
</feature>
<evidence type="ECO:0000256" key="9">
    <source>
        <dbReference type="ARBA" id="ARBA00023242"/>
    </source>
</evidence>
<evidence type="ECO:0000256" key="1">
    <source>
        <dbReference type="ARBA" id="ARBA00004123"/>
    </source>
</evidence>
<organism evidence="12 13">
    <name type="scientific">Helicoverpa armigera</name>
    <name type="common">Cotton bollworm</name>
    <name type="synonym">Heliothis armigera</name>
    <dbReference type="NCBI Taxonomy" id="29058"/>
    <lineage>
        <taxon>Eukaryota</taxon>
        <taxon>Metazoa</taxon>
        <taxon>Ecdysozoa</taxon>
        <taxon>Arthropoda</taxon>
        <taxon>Hexapoda</taxon>
        <taxon>Insecta</taxon>
        <taxon>Pterygota</taxon>
        <taxon>Neoptera</taxon>
        <taxon>Endopterygota</taxon>
        <taxon>Lepidoptera</taxon>
        <taxon>Glossata</taxon>
        <taxon>Ditrysia</taxon>
        <taxon>Noctuoidea</taxon>
        <taxon>Noctuidae</taxon>
        <taxon>Heliothinae</taxon>
        <taxon>Helicoverpa</taxon>
    </lineage>
</organism>
<dbReference type="Gene3D" id="3.30.160.60">
    <property type="entry name" value="Classic Zinc Finger"/>
    <property type="match status" value="9"/>
</dbReference>
<feature type="domain" description="C2H2-type" evidence="11">
    <location>
        <begin position="742"/>
        <end position="770"/>
    </location>
</feature>
<feature type="domain" description="C2H2-type" evidence="11">
    <location>
        <begin position="421"/>
        <end position="449"/>
    </location>
</feature>
<dbReference type="PANTHER" id="PTHR24384">
    <property type="entry name" value="FINGER PUTATIVE TRANSCRIPTION FACTOR FAMILY-RELATED"/>
    <property type="match status" value="1"/>
</dbReference>
<feature type="domain" description="C2H2-type" evidence="11">
    <location>
        <begin position="449"/>
        <end position="477"/>
    </location>
</feature>
<reference evidence="12 13" key="1">
    <citation type="journal article" date="2017" name="BMC Biol.">
        <title>Genomic innovations, transcriptional plasticity and gene loss underlying the evolution and divergence of two highly polyphagous and invasive Helicoverpa pest species.</title>
        <authorList>
            <person name="Pearce S.L."/>
            <person name="Clarke D.F."/>
            <person name="East P.D."/>
            <person name="Elfekih S."/>
            <person name="Gordon K.H."/>
            <person name="Jermiin L.S."/>
            <person name="McGaughran A."/>
            <person name="Oakeshott J.G."/>
            <person name="Papanikolaou A."/>
            <person name="Perera O.P."/>
            <person name="Rane R.V."/>
            <person name="Richards S."/>
            <person name="Tay W.T."/>
            <person name="Walsh T.K."/>
            <person name="Anderson A."/>
            <person name="Anderson C.J."/>
            <person name="Asgari S."/>
            <person name="Board P.G."/>
            <person name="Bretschneider A."/>
            <person name="Campbell P.M."/>
            <person name="Chertemps T."/>
            <person name="Christeller J.T."/>
            <person name="Coppin C.W."/>
            <person name="Downes S.J."/>
            <person name="Duan G."/>
            <person name="Farnsworth C.A."/>
            <person name="Good R.T."/>
            <person name="Han L.B."/>
            <person name="Han Y.C."/>
            <person name="Hatje K."/>
            <person name="Horne I."/>
            <person name="Huang Y.P."/>
            <person name="Hughes D.S."/>
            <person name="Jacquin-Joly E."/>
            <person name="James W."/>
            <person name="Jhangiani S."/>
            <person name="Kollmar M."/>
            <person name="Kuwar S.S."/>
            <person name="Li S."/>
            <person name="Liu N.Y."/>
            <person name="Maibeche M.T."/>
            <person name="Miller J.R."/>
            <person name="Montagne N."/>
            <person name="Perry T."/>
            <person name="Qu J."/>
            <person name="Song S.V."/>
            <person name="Sutton G.G."/>
            <person name="Vogel H."/>
            <person name="Walenz B.P."/>
            <person name="Xu W."/>
            <person name="Zhang H.J."/>
            <person name="Zou Z."/>
            <person name="Batterham P."/>
            <person name="Edwards O.R."/>
            <person name="Feyereisen R."/>
            <person name="Gibbs R.A."/>
            <person name="Heckel D.G."/>
            <person name="McGrath A."/>
            <person name="Robin C."/>
            <person name="Scherer S.E."/>
            <person name="Worley K.C."/>
            <person name="Wu Y.D."/>
        </authorList>
    </citation>
    <scope>NUCLEOTIDE SEQUENCE [LARGE SCALE GENOMIC DNA]</scope>
    <source>
        <strain evidence="12">Harm_GR_Male_#8</strain>
        <tissue evidence="12">Whole organism</tissue>
    </source>
</reference>
<dbReference type="Proteomes" id="UP000249218">
    <property type="component" value="Unassembled WGS sequence"/>
</dbReference>
<dbReference type="SMART" id="SM00355">
    <property type="entry name" value="ZnF_C2H2"/>
    <property type="match status" value="19"/>
</dbReference>
<feature type="domain" description="C2H2-type" evidence="11">
    <location>
        <begin position="365"/>
        <end position="388"/>
    </location>
</feature>
<feature type="domain" description="C2H2-type" evidence="11">
    <location>
        <begin position="659"/>
        <end position="686"/>
    </location>
</feature>
<dbReference type="GO" id="GO:0000981">
    <property type="term" value="F:DNA-binding transcription factor activity, RNA polymerase II-specific"/>
    <property type="evidence" value="ECO:0007669"/>
    <property type="project" value="TreeGrafter"/>
</dbReference>
<dbReference type="GO" id="GO:0008270">
    <property type="term" value="F:zinc ion binding"/>
    <property type="evidence" value="ECO:0007669"/>
    <property type="project" value="UniProtKB-KW"/>
</dbReference>
<dbReference type="SUPFAM" id="SSF57667">
    <property type="entry name" value="beta-beta-alpha zinc fingers"/>
    <property type="match status" value="6"/>
</dbReference>
<dbReference type="Pfam" id="PF00096">
    <property type="entry name" value="zf-C2H2"/>
    <property type="match status" value="4"/>
</dbReference>
<keyword evidence="7" id="KW-0238">DNA-binding</keyword>
<evidence type="ECO:0000256" key="7">
    <source>
        <dbReference type="ARBA" id="ARBA00023125"/>
    </source>
</evidence>
<keyword evidence="13" id="KW-1185">Reference proteome</keyword>
<dbReference type="PROSITE" id="PS50157">
    <property type="entry name" value="ZINC_FINGER_C2H2_2"/>
    <property type="match status" value="12"/>
</dbReference>
<feature type="domain" description="C2H2-type" evidence="11">
    <location>
        <begin position="255"/>
        <end position="285"/>
    </location>
</feature>
<dbReference type="AlphaFoldDB" id="A0A2W1BDS9"/>
<evidence type="ECO:0000313" key="12">
    <source>
        <dbReference type="EMBL" id="PZC71040.1"/>
    </source>
</evidence>
<name>A0A2W1BDS9_HELAM</name>
<dbReference type="InterPro" id="IPR036236">
    <property type="entry name" value="Znf_C2H2_sf"/>
</dbReference>
<evidence type="ECO:0000256" key="10">
    <source>
        <dbReference type="PROSITE-ProRule" id="PRU00042"/>
    </source>
</evidence>
<protein>
    <recommendedName>
        <fullName evidence="11">C2H2-type domain-containing protein</fullName>
    </recommendedName>
</protein>
<dbReference type="GO" id="GO:0000978">
    <property type="term" value="F:RNA polymerase II cis-regulatory region sequence-specific DNA binding"/>
    <property type="evidence" value="ECO:0007669"/>
    <property type="project" value="TreeGrafter"/>
</dbReference>
<dbReference type="PANTHER" id="PTHR24384:SF189">
    <property type="entry name" value="C2H2-TYPE DOMAIN-CONTAINING PROTEIN-RELATED"/>
    <property type="match status" value="1"/>
</dbReference>
<gene>
    <name evidence="12" type="primary">HaOG214244</name>
    <name evidence="12" type="ORF">B5X24_HaOG214244</name>
</gene>
<keyword evidence="8" id="KW-0804">Transcription</keyword>
<feature type="domain" description="C2H2-type" evidence="11">
    <location>
        <begin position="512"/>
        <end position="539"/>
    </location>
</feature>
<proteinExistence type="predicted"/>
<feature type="domain" description="C2H2-type" evidence="11">
    <location>
        <begin position="565"/>
        <end position="592"/>
    </location>
</feature>
<keyword evidence="9" id="KW-0539">Nucleus</keyword>